<feature type="non-terminal residue" evidence="2">
    <location>
        <position position="125"/>
    </location>
</feature>
<dbReference type="Gene3D" id="2.60.40.1120">
    <property type="entry name" value="Carboxypeptidase-like, regulatory domain"/>
    <property type="match status" value="1"/>
</dbReference>
<organism evidence="2 3">
    <name type="scientific">Eiseniibacteriota bacterium</name>
    <dbReference type="NCBI Taxonomy" id="2212470"/>
    <lineage>
        <taxon>Bacteria</taxon>
        <taxon>Candidatus Eiseniibacteriota</taxon>
    </lineage>
</organism>
<keyword evidence="1" id="KW-0732">Signal</keyword>
<keyword evidence="2" id="KW-0378">Hydrolase</keyword>
<dbReference type="GO" id="GO:0030246">
    <property type="term" value="F:carbohydrate binding"/>
    <property type="evidence" value="ECO:0007669"/>
    <property type="project" value="InterPro"/>
</dbReference>
<name>A0A956M136_UNCEI</name>
<proteinExistence type="predicted"/>
<sequence length="125" mass="12871">MKGILFLSHVYRSFLLSLLCSCVAIVAASGEAVSGTNAHAALDASPPAGDAARSAVVRGRVRAADGPLLENANVLLEGTRFGAASGPDGTFEIRAIPPGVYRVRVTMIGHRPFVQEIVAGSGDVL</sequence>
<gene>
    <name evidence="2" type="ORF">KC729_09980</name>
</gene>
<evidence type="ECO:0000313" key="2">
    <source>
        <dbReference type="EMBL" id="MCA9728000.1"/>
    </source>
</evidence>
<dbReference type="AlphaFoldDB" id="A0A956M136"/>
<reference evidence="2" key="2">
    <citation type="journal article" date="2021" name="Microbiome">
        <title>Successional dynamics and alternative stable states in a saline activated sludge microbial community over 9 years.</title>
        <authorList>
            <person name="Wang Y."/>
            <person name="Ye J."/>
            <person name="Ju F."/>
            <person name="Liu L."/>
            <person name="Boyd J.A."/>
            <person name="Deng Y."/>
            <person name="Parks D.H."/>
            <person name="Jiang X."/>
            <person name="Yin X."/>
            <person name="Woodcroft B.J."/>
            <person name="Tyson G.W."/>
            <person name="Hugenholtz P."/>
            <person name="Polz M.F."/>
            <person name="Zhang T."/>
        </authorList>
    </citation>
    <scope>NUCLEOTIDE SEQUENCE</scope>
    <source>
        <strain evidence="2">HKST-UBA01</strain>
    </source>
</reference>
<keyword evidence="2" id="KW-0121">Carboxypeptidase</keyword>
<accession>A0A956M136</accession>
<evidence type="ECO:0000256" key="1">
    <source>
        <dbReference type="SAM" id="SignalP"/>
    </source>
</evidence>
<feature type="chain" id="PRO_5036832397" evidence="1">
    <location>
        <begin position="28"/>
        <end position="125"/>
    </location>
</feature>
<reference evidence="2" key="1">
    <citation type="submission" date="2020-04" db="EMBL/GenBank/DDBJ databases">
        <authorList>
            <person name="Zhang T."/>
        </authorList>
    </citation>
    <scope>NUCLEOTIDE SEQUENCE</scope>
    <source>
        <strain evidence="2">HKST-UBA01</strain>
    </source>
</reference>
<evidence type="ECO:0000313" key="3">
    <source>
        <dbReference type="Proteomes" id="UP000697710"/>
    </source>
</evidence>
<dbReference type="EMBL" id="JAGQHR010000277">
    <property type="protein sequence ID" value="MCA9728000.1"/>
    <property type="molecule type" value="Genomic_DNA"/>
</dbReference>
<comment type="caution">
    <text evidence="2">The sequence shown here is derived from an EMBL/GenBank/DDBJ whole genome shotgun (WGS) entry which is preliminary data.</text>
</comment>
<keyword evidence="2" id="KW-0645">Protease</keyword>
<dbReference type="Proteomes" id="UP000697710">
    <property type="component" value="Unassembled WGS sequence"/>
</dbReference>
<dbReference type="SUPFAM" id="SSF49452">
    <property type="entry name" value="Starch-binding domain-like"/>
    <property type="match status" value="1"/>
</dbReference>
<protein>
    <submittedName>
        <fullName evidence="2">Carboxypeptidase-like regulatory domain-containing protein</fullName>
    </submittedName>
</protein>
<feature type="signal peptide" evidence="1">
    <location>
        <begin position="1"/>
        <end position="27"/>
    </location>
</feature>
<dbReference type="Pfam" id="PF13620">
    <property type="entry name" value="CarboxypepD_reg"/>
    <property type="match status" value="1"/>
</dbReference>
<dbReference type="GO" id="GO:0004180">
    <property type="term" value="F:carboxypeptidase activity"/>
    <property type="evidence" value="ECO:0007669"/>
    <property type="project" value="UniProtKB-KW"/>
</dbReference>
<dbReference type="InterPro" id="IPR013784">
    <property type="entry name" value="Carb-bd-like_fold"/>
</dbReference>